<gene>
    <name evidence="2" type="ORF">FWK35_00007904</name>
</gene>
<feature type="region of interest" description="Disordered" evidence="1">
    <location>
        <begin position="147"/>
        <end position="194"/>
    </location>
</feature>
<feature type="compositionally biased region" description="Pro residues" evidence="1">
    <location>
        <begin position="66"/>
        <end position="75"/>
    </location>
</feature>
<keyword evidence="3" id="KW-1185">Reference proteome</keyword>
<evidence type="ECO:0000256" key="1">
    <source>
        <dbReference type="SAM" id="MobiDB-lite"/>
    </source>
</evidence>
<evidence type="ECO:0000313" key="2">
    <source>
        <dbReference type="EMBL" id="KAF0765470.1"/>
    </source>
</evidence>
<name>A0A6G0Z5B6_APHCR</name>
<dbReference type="AlphaFoldDB" id="A0A6G0Z5B6"/>
<reference evidence="2 3" key="1">
    <citation type="submission" date="2019-08" db="EMBL/GenBank/DDBJ databases">
        <title>Whole genome of Aphis craccivora.</title>
        <authorList>
            <person name="Voronova N.V."/>
            <person name="Shulinski R.S."/>
            <person name="Bandarenka Y.V."/>
            <person name="Zhorov D.G."/>
            <person name="Warner D."/>
        </authorList>
    </citation>
    <scope>NUCLEOTIDE SEQUENCE [LARGE SCALE GENOMIC DNA]</scope>
    <source>
        <strain evidence="2">180601</strain>
        <tissue evidence="2">Whole Body</tissue>
    </source>
</reference>
<sequence>MCILQVAVAMISISELPIATEAFLEPFASHLIAKKMILKHGLAAPAAPAAQTHYIYYGGQYQHQPQPRPAPPQPQPSVSYAVAYGPQTPSYPAYGPQTSSYPAYGPQTSSYPAYGPQTSSYPVVYGQQTNGYSAYGQASFSGYSEQPAPVVKPASPPAGCPPASQSSTPVDYSNYAVHGGQGYGSYGNNGGYGK</sequence>
<organism evidence="2 3">
    <name type="scientific">Aphis craccivora</name>
    <name type="common">Cowpea aphid</name>
    <dbReference type="NCBI Taxonomy" id="307492"/>
    <lineage>
        <taxon>Eukaryota</taxon>
        <taxon>Metazoa</taxon>
        <taxon>Ecdysozoa</taxon>
        <taxon>Arthropoda</taxon>
        <taxon>Hexapoda</taxon>
        <taxon>Insecta</taxon>
        <taxon>Pterygota</taxon>
        <taxon>Neoptera</taxon>
        <taxon>Paraneoptera</taxon>
        <taxon>Hemiptera</taxon>
        <taxon>Sternorrhyncha</taxon>
        <taxon>Aphidomorpha</taxon>
        <taxon>Aphidoidea</taxon>
        <taxon>Aphididae</taxon>
        <taxon>Aphidini</taxon>
        <taxon>Aphis</taxon>
        <taxon>Aphis</taxon>
    </lineage>
</organism>
<protein>
    <submittedName>
        <fullName evidence="2">Velvet complex subunit B-like</fullName>
    </submittedName>
</protein>
<comment type="caution">
    <text evidence="2">The sequence shown here is derived from an EMBL/GenBank/DDBJ whole genome shotgun (WGS) entry which is preliminary data.</text>
</comment>
<feature type="compositionally biased region" description="Gly residues" evidence="1">
    <location>
        <begin position="179"/>
        <end position="194"/>
    </location>
</feature>
<feature type="region of interest" description="Disordered" evidence="1">
    <location>
        <begin position="61"/>
        <end position="81"/>
    </location>
</feature>
<accession>A0A6G0Z5B6</accession>
<evidence type="ECO:0000313" key="3">
    <source>
        <dbReference type="Proteomes" id="UP000478052"/>
    </source>
</evidence>
<dbReference type="EMBL" id="VUJU01001394">
    <property type="protein sequence ID" value="KAF0765470.1"/>
    <property type="molecule type" value="Genomic_DNA"/>
</dbReference>
<dbReference type="Proteomes" id="UP000478052">
    <property type="component" value="Unassembled WGS sequence"/>
</dbReference>
<proteinExistence type="predicted"/>
<dbReference type="OrthoDB" id="6627312at2759"/>